<proteinExistence type="predicted"/>
<gene>
    <name evidence="1" type="ORF">GDO54_005535</name>
</gene>
<reference evidence="1" key="1">
    <citation type="thesis" date="2020" institute="ProQuest LLC" country="789 East Eisenhower Parkway, Ann Arbor, MI, USA">
        <title>Comparative Genomics and Chromosome Evolution.</title>
        <authorList>
            <person name="Mudd A.B."/>
        </authorList>
    </citation>
    <scope>NUCLEOTIDE SEQUENCE</scope>
    <source>
        <strain evidence="1">1538</strain>
        <tissue evidence="1">Blood</tissue>
    </source>
</reference>
<comment type="caution">
    <text evidence="1">The sequence shown here is derived from an EMBL/GenBank/DDBJ whole genome shotgun (WGS) entry which is preliminary data.</text>
</comment>
<dbReference type="AlphaFoldDB" id="A0AAV2ZM00"/>
<protein>
    <submittedName>
        <fullName evidence="1">Uncharacterized protein</fullName>
    </submittedName>
</protein>
<evidence type="ECO:0000313" key="1">
    <source>
        <dbReference type="EMBL" id="DBA14592.1"/>
    </source>
</evidence>
<evidence type="ECO:0000313" key="2">
    <source>
        <dbReference type="Proteomes" id="UP001181693"/>
    </source>
</evidence>
<sequence length="97" mass="11393">MVAWKRKDSHPLFIYTQVRDSTLNIETERDNHLYIKTPESGRIAICYIDKQERGGIATHYKETQVDTRDSNLLQRQEGQPPILKRWREALLRPATSV</sequence>
<dbReference type="Proteomes" id="UP001181693">
    <property type="component" value="Unassembled WGS sequence"/>
</dbReference>
<accession>A0AAV2ZM00</accession>
<dbReference type="EMBL" id="DYDO01000013">
    <property type="protein sequence ID" value="DBA14592.1"/>
    <property type="molecule type" value="Genomic_DNA"/>
</dbReference>
<name>A0AAV2ZM00_PYXAD</name>
<organism evidence="1 2">
    <name type="scientific">Pyxicephalus adspersus</name>
    <name type="common">African bullfrog</name>
    <dbReference type="NCBI Taxonomy" id="30357"/>
    <lineage>
        <taxon>Eukaryota</taxon>
        <taxon>Metazoa</taxon>
        <taxon>Chordata</taxon>
        <taxon>Craniata</taxon>
        <taxon>Vertebrata</taxon>
        <taxon>Euteleostomi</taxon>
        <taxon>Amphibia</taxon>
        <taxon>Batrachia</taxon>
        <taxon>Anura</taxon>
        <taxon>Neobatrachia</taxon>
        <taxon>Ranoidea</taxon>
        <taxon>Pyxicephalidae</taxon>
        <taxon>Pyxicephalinae</taxon>
        <taxon>Pyxicephalus</taxon>
    </lineage>
</organism>
<keyword evidence="2" id="KW-1185">Reference proteome</keyword>